<evidence type="ECO:0000313" key="6">
    <source>
        <dbReference type="EMBL" id="CAL55988.1"/>
    </source>
</evidence>
<dbReference type="EC" id="2.7.7.102" evidence="3"/>
<comment type="catalytic activity">
    <reaction evidence="2">
        <text>ssDNA + n NTP = ssDNA/pppN(pN)n-1 hybrid + (n-1) diphosphate.</text>
        <dbReference type="EC" id="2.7.7.102"/>
    </reaction>
</comment>
<dbReference type="GeneID" id="9832138"/>
<dbReference type="InterPro" id="IPR044917">
    <property type="entry name" value="PRIMPOL"/>
</dbReference>
<dbReference type="EMBL" id="CAID01000010">
    <property type="protein sequence ID" value="CAL55988.1"/>
    <property type="molecule type" value="Genomic_DNA"/>
</dbReference>
<dbReference type="EMBL" id="KZ155832">
    <property type="protein sequence ID" value="OUS43471.1"/>
    <property type="molecule type" value="Genomic_DNA"/>
</dbReference>
<dbReference type="InParanoid" id="Q010P4"/>
<proteinExistence type="predicted"/>
<evidence type="ECO:0000256" key="3">
    <source>
        <dbReference type="ARBA" id="ARBA00044768"/>
    </source>
</evidence>
<dbReference type="GO" id="GO:0003682">
    <property type="term" value="F:chromatin binding"/>
    <property type="evidence" value="ECO:0007669"/>
    <property type="project" value="TreeGrafter"/>
</dbReference>
<evidence type="ECO:0000256" key="1">
    <source>
        <dbReference type="ARBA" id="ARBA00026139"/>
    </source>
</evidence>
<dbReference type="Proteomes" id="UP000009170">
    <property type="component" value="Unassembled WGS sequence"/>
</dbReference>
<feature type="compositionally biased region" description="Basic and acidic residues" evidence="5">
    <location>
        <begin position="17"/>
        <end position="28"/>
    </location>
</feature>
<evidence type="ECO:0000313" key="7">
    <source>
        <dbReference type="EMBL" id="OUS43471.1"/>
    </source>
</evidence>
<reference evidence="7" key="3">
    <citation type="submission" date="2017-04" db="EMBL/GenBank/DDBJ databases">
        <title>Population genomics of picophytoplankton unveils novel chromosome hypervariability.</title>
        <authorList>
            <consortium name="DOE Joint Genome Institute"/>
            <person name="Blanc-Mathieu R."/>
            <person name="Krasovec M."/>
            <person name="Hebrard M."/>
            <person name="Yau S."/>
            <person name="Desgranges E."/>
            <person name="Martin J."/>
            <person name="Schackwitz W."/>
            <person name="Kuo A."/>
            <person name="Salin G."/>
            <person name="Donnadieu C."/>
            <person name="Desdevises Y."/>
            <person name="Sanchez-Ferandin S."/>
            <person name="Moreau H."/>
            <person name="Rivals E."/>
            <person name="Grigoriev I.V."/>
            <person name="Grimsley N."/>
            <person name="Eyre-Walker A."/>
            <person name="Piganeau G."/>
        </authorList>
    </citation>
    <scope>NUCLEOTIDE SEQUENCE [LARGE SCALE GENOMIC DNA]</scope>
    <source>
        <strain evidence="7">RCC 1115</strain>
    </source>
</reference>
<sequence>MSTGPRVLIDTRWSPKRNPEKEEKRKSGVDPTMLTSLSTDKFYDSEETQKKRKIEEGKKKVRELDREEKDNPKWCVHFRQQEMFEDADNKLGIFPRTYFCEESAESHGKPVRKYFAVKRLDMFWKYYYRNKRDKHCYELMREDTQCHLYFDLEFSREANPDLDGESLVDHLLELIVEEFDTTPEIDSSKFNPKEHVIELDSTSATKFSRHLIIKLPDDQVFENNSHCAHFVRKLMSRVESRRGEDARCDALFLKKDLDDVERTETFIDLGVYTRNRVFRVYLSSKYSEKKDKPALRTTGRFWKSDDEEETFKKSLASAMSLTTEVKVISFEGVTHTSVLRGNVFQGYRTGSHLVRPASEFNGNSIGPCPRTAEFVCKDFNRWSGHGGAAVRSWTAFPEYGVLVLNLFGNRFCENIERSHRSNNVMFVVDFRESAYYQRCHDPDCRGTRGPWHELNEDVLDESHSLLKMLYERPSFEEIDDEELAVAVPTFDGFRDEEIAQLAATL</sequence>
<dbReference type="AlphaFoldDB" id="Q010P4"/>
<gene>
    <name evidence="7" type="ORF">BE221DRAFT_80429</name>
    <name evidence="6" type="ORF">OT_ostta10g00310</name>
</gene>
<feature type="region of interest" description="Disordered" evidence="5">
    <location>
        <begin position="1"/>
        <end position="44"/>
    </location>
</feature>
<dbReference type="GO" id="GO:0005634">
    <property type="term" value="C:nucleus"/>
    <property type="evidence" value="ECO:0007669"/>
    <property type="project" value="TreeGrafter"/>
</dbReference>
<dbReference type="FunCoup" id="Q010P4">
    <property type="interactions" value="1164"/>
</dbReference>
<dbReference type="GO" id="GO:0005759">
    <property type="term" value="C:mitochondrial matrix"/>
    <property type="evidence" value="ECO:0007669"/>
    <property type="project" value="TreeGrafter"/>
</dbReference>
<reference evidence="6" key="2">
    <citation type="journal article" date="2014" name="BMC Genomics">
        <title>An improved genome of the model marine alga Ostreococcus tauri unfolds by assessing Illumina de novo assemblies.</title>
        <authorList>
            <person name="Blanc-Mathieu R."/>
            <person name="Verhelst B."/>
            <person name="Derelle E."/>
            <person name="Rombauts S."/>
            <person name="Bouget F.Y."/>
            <person name="Carre I."/>
            <person name="Chateau A."/>
            <person name="Eyre-Walker A."/>
            <person name="Grimsley N."/>
            <person name="Moreau H."/>
            <person name="Piegu B."/>
            <person name="Rivals E."/>
            <person name="Schackwitz W."/>
            <person name="Van de Peer Y."/>
            <person name="Piganeau G."/>
        </authorList>
    </citation>
    <scope>NUCLEOTIDE SEQUENCE</scope>
    <source>
        <strain evidence="6">RCC4221</strain>
    </source>
</reference>
<reference evidence="6 8" key="1">
    <citation type="journal article" date="2006" name="Proc. Natl. Acad. Sci. U.S.A.">
        <title>Genome analysis of the smallest free-living eukaryote Ostreococcus tauri unveils many unique features.</title>
        <authorList>
            <person name="Derelle E."/>
            <person name="Ferraz C."/>
            <person name="Rombauts S."/>
            <person name="Rouze P."/>
            <person name="Worden A.Z."/>
            <person name="Robbens S."/>
            <person name="Partensky F."/>
            <person name="Degroeve S."/>
            <person name="Echeynie S."/>
            <person name="Cooke R."/>
            <person name="Saeys Y."/>
            <person name="Wuyts J."/>
            <person name="Jabbari K."/>
            <person name="Bowler C."/>
            <person name="Panaud O."/>
            <person name="Piegu B."/>
            <person name="Ball S.G."/>
            <person name="Ral J.-P."/>
            <person name="Bouget F.-Y."/>
            <person name="Piganeau G."/>
            <person name="De Baets B."/>
            <person name="Picard A."/>
            <person name="Delseny M."/>
            <person name="Demaille J."/>
            <person name="Van de Peer Y."/>
            <person name="Moreau H."/>
        </authorList>
    </citation>
    <scope>NUCLEOTIDE SEQUENCE [LARGE SCALE GENOMIC DNA]</scope>
    <source>
        <strain evidence="6 8">OTTH0595</strain>
    </source>
</reference>
<dbReference type="GO" id="GO:0003887">
    <property type="term" value="F:DNA-directed DNA polymerase activity"/>
    <property type="evidence" value="ECO:0007669"/>
    <property type="project" value="UniProtKB-EC"/>
</dbReference>
<dbReference type="GO" id="GO:0009411">
    <property type="term" value="P:response to UV"/>
    <property type="evidence" value="ECO:0007669"/>
    <property type="project" value="TreeGrafter"/>
</dbReference>
<dbReference type="GO" id="GO:0042276">
    <property type="term" value="P:error-prone translesion synthesis"/>
    <property type="evidence" value="ECO:0007669"/>
    <property type="project" value="InterPro"/>
</dbReference>
<dbReference type="OrthoDB" id="5988181at2759"/>
<dbReference type="PANTHER" id="PTHR31399:SF0">
    <property type="entry name" value="DNA-DIRECTED PRIMASE_POLYMERASE PROTEIN"/>
    <property type="match status" value="1"/>
</dbReference>
<accession>A0A1Y5I1U2</accession>
<dbReference type="RefSeq" id="XP_003081466.1">
    <property type="nucleotide sequence ID" value="XM_003081418.1"/>
</dbReference>
<dbReference type="GO" id="GO:0006264">
    <property type="term" value="P:mitochondrial DNA replication"/>
    <property type="evidence" value="ECO:0007669"/>
    <property type="project" value="TreeGrafter"/>
</dbReference>
<dbReference type="KEGG" id="ota:OT_ostta10g00310"/>
<accession>Q010P4</accession>
<dbReference type="Pfam" id="PF03121">
    <property type="entry name" value="Herpes_UL52"/>
    <property type="match status" value="1"/>
</dbReference>
<accession>A0A454Y332</accession>
<dbReference type="OMA" id="HCFQKCF"/>
<dbReference type="PANTHER" id="PTHR31399">
    <property type="entry name" value="DNA-DIRECTED PRIMASE / POLYMERASE PROTEIN"/>
    <property type="match status" value="1"/>
</dbReference>
<evidence type="ECO:0000256" key="2">
    <source>
        <dbReference type="ARBA" id="ARBA00044677"/>
    </source>
</evidence>
<protein>
    <recommendedName>
        <fullName evidence="1">DNA-directed primase/polymerase protein</fullName>
        <ecNumber evidence="3">2.7.7.102</ecNumber>
    </recommendedName>
</protein>
<keyword evidence="8" id="KW-1185">Reference proteome</keyword>
<comment type="catalytic activity">
    <reaction evidence="4">
        <text>DNA(n) + a 2'-deoxyribonucleoside 5'-triphosphate = DNA(n+1) + diphosphate</text>
        <dbReference type="Rhea" id="RHEA:22508"/>
        <dbReference type="Rhea" id="RHEA-COMP:17339"/>
        <dbReference type="Rhea" id="RHEA-COMP:17340"/>
        <dbReference type="ChEBI" id="CHEBI:33019"/>
        <dbReference type="ChEBI" id="CHEBI:61560"/>
        <dbReference type="ChEBI" id="CHEBI:173112"/>
        <dbReference type="EC" id="2.7.7.7"/>
    </reaction>
    <physiologicalReaction direction="left-to-right" evidence="4">
        <dbReference type="Rhea" id="RHEA:22509"/>
    </physiologicalReaction>
</comment>
<organism evidence="6 8">
    <name type="scientific">Ostreococcus tauri</name>
    <name type="common">Marine green alga</name>
    <dbReference type="NCBI Taxonomy" id="70448"/>
    <lineage>
        <taxon>Eukaryota</taxon>
        <taxon>Viridiplantae</taxon>
        <taxon>Chlorophyta</taxon>
        <taxon>Mamiellophyceae</taxon>
        <taxon>Mamiellales</taxon>
        <taxon>Bathycoccaceae</taxon>
        <taxon>Ostreococcus</taxon>
    </lineage>
</organism>
<evidence type="ECO:0000256" key="4">
    <source>
        <dbReference type="ARBA" id="ARBA00047303"/>
    </source>
</evidence>
<name>Q010P4_OSTTA</name>
<evidence type="ECO:0000256" key="5">
    <source>
        <dbReference type="SAM" id="MobiDB-lite"/>
    </source>
</evidence>
<evidence type="ECO:0000313" key="8">
    <source>
        <dbReference type="Proteomes" id="UP000009170"/>
    </source>
</evidence>
<dbReference type="GO" id="GO:0031297">
    <property type="term" value="P:replication fork processing"/>
    <property type="evidence" value="ECO:0007669"/>
    <property type="project" value="TreeGrafter"/>
</dbReference>
<dbReference type="Proteomes" id="UP000195557">
    <property type="component" value="Unassembled WGS sequence"/>
</dbReference>